<dbReference type="CDD" id="cd02570">
    <property type="entry name" value="PseudoU_synth_EcTruA"/>
    <property type="match status" value="1"/>
</dbReference>
<comment type="caution">
    <text evidence="9">The sequence shown here is derived from an EMBL/GenBank/DDBJ whole genome shotgun (WGS) entry which is preliminary data.</text>
</comment>
<dbReference type="InterPro" id="IPR020103">
    <property type="entry name" value="PsdUridine_synth_cat_dom_sf"/>
</dbReference>
<dbReference type="Gene3D" id="3.30.70.660">
    <property type="entry name" value="Pseudouridine synthase I, catalytic domain, C-terminal subdomain"/>
    <property type="match status" value="1"/>
</dbReference>
<comment type="subunit">
    <text evidence="4">Homodimer.</text>
</comment>
<evidence type="ECO:0000256" key="1">
    <source>
        <dbReference type="ARBA" id="ARBA00009375"/>
    </source>
</evidence>
<evidence type="ECO:0000313" key="9">
    <source>
        <dbReference type="EMBL" id="MBC9812231.1"/>
    </source>
</evidence>
<dbReference type="Pfam" id="PF01416">
    <property type="entry name" value="PseudoU_synth_1"/>
    <property type="match status" value="2"/>
</dbReference>
<evidence type="ECO:0000259" key="8">
    <source>
        <dbReference type="Pfam" id="PF01416"/>
    </source>
</evidence>
<feature type="domain" description="Pseudouridine synthase I TruA alpha/beta" evidence="8">
    <location>
        <begin position="142"/>
        <end position="243"/>
    </location>
</feature>
<dbReference type="InterPro" id="IPR020097">
    <property type="entry name" value="PsdUridine_synth_TruA_a/b_dom"/>
</dbReference>
<dbReference type="FunFam" id="3.30.70.580:FF:000001">
    <property type="entry name" value="tRNA pseudouridine synthase A"/>
    <property type="match status" value="1"/>
</dbReference>
<name>A0A8J6PIH2_9FLAO</name>
<evidence type="ECO:0000256" key="5">
    <source>
        <dbReference type="PIRSR" id="PIRSR001430-1"/>
    </source>
</evidence>
<dbReference type="EMBL" id="JACVEL010000003">
    <property type="protein sequence ID" value="MBC9812231.1"/>
    <property type="molecule type" value="Genomic_DNA"/>
</dbReference>
<evidence type="ECO:0000256" key="2">
    <source>
        <dbReference type="ARBA" id="ARBA00022694"/>
    </source>
</evidence>
<keyword evidence="10" id="KW-1185">Reference proteome</keyword>
<dbReference type="EC" id="5.4.99.12" evidence="4"/>
<feature type="binding site" evidence="4 6">
    <location>
        <position position="111"/>
    </location>
    <ligand>
        <name>substrate</name>
    </ligand>
</feature>
<dbReference type="Gene3D" id="3.30.70.580">
    <property type="entry name" value="Pseudouridine synthase I, catalytic domain, N-terminal subdomain"/>
    <property type="match status" value="1"/>
</dbReference>
<feature type="active site" description="Nucleophile" evidence="4 5">
    <location>
        <position position="53"/>
    </location>
</feature>
<evidence type="ECO:0000256" key="3">
    <source>
        <dbReference type="ARBA" id="ARBA00023235"/>
    </source>
</evidence>
<comment type="caution">
    <text evidence="4">Lacks conserved residue(s) required for the propagation of feature annotation.</text>
</comment>
<protein>
    <recommendedName>
        <fullName evidence="4">tRNA pseudouridine synthase A</fullName>
        <ecNumber evidence="4">5.4.99.12</ecNumber>
    </recommendedName>
    <alternativeName>
        <fullName evidence="4">tRNA pseudouridine(38-40) synthase</fullName>
    </alternativeName>
    <alternativeName>
        <fullName evidence="4">tRNA pseudouridylate synthase I</fullName>
    </alternativeName>
    <alternativeName>
        <fullName evidence="4">tRNA-uridine isomerase I</fullName>
    </alternativeName>
</protein>
<accession>A0A8J6PIH2</accession>
<dbReference type="InterPro" id="IPR020094">
    <property type="entry name" value="TruA/RsuA/RluB/E/F_N"/>
</dbReference>
<evidence type="ECO:0000256" key="7">
    <source>
        <dbReference type="RuleBase" id="RU003792"/>
    </source>
</evidence>
<dbReference type="PANTHER" id="PTHR11142:SF0">
    <property type="entry name" value="TRNA PSEUDOURIDINE SYNTHASE-LIKE 1"/>
    <property type="match status" value="1"/>
</dbReference>
<organism evidence="9 10">
    <name type="scientific">Taishania pollutisoli</name>
    <dbReference type="NCBI Taxonomy" id="2766479"/>
    <lineage>
        <taxon>Bacteria</taxon>
        <taxon>Pseudomonadati</taxon>
        <taxon>Bacteroidota</taxon>
        <taxon>Flavobacteriia</taxon>
        <taxon>Flavobacteriales</taxon>
        <taxon>Crocinitomicaceae</taxon>
        <taxon>Taishania</taxon>
    </lineage>
</organism>
<evidence type="ECO:0000313" key="10">
    <source>
        <dbReference type="Proteomes" id="UP000652681"/>
    </source>
</evidence>
<keyword evidence="3 4" id="KW-0413">Isomerase</keyword>
<comment type="function">
    <text evidence="4">Formation of pseudouridine at positions 38, 39 and 40 in the anticodon stem and loop of transfer RNAs.</text>
</comment>
<dbReference type="NCBIfam" id="TIGR00071">
    <property type="entry name" value="hisT_truA"/>
    <property type="match status" value="1"/>
</dbReference>
<dbReference type="GO" id="GO:0160147">
    <property type="term" value="F:tRNA pseudouridine(38-40) synthase activity"/>
    <property type="evidence" value="ECO:0007669"/>
    <property type="project" value="UniProtKB-EC"/>
</dbReference>
<comment type="similarity">
    <text evidence="1 4 7">Belongs to the tRNA pseudouridine synthase TruA family.</text>
</comment>
<dbReference type="InterPro" id="IPR001406">
    <property type="entry name" value="PsdUridine_synth_TruA"/>
</dbReference>
<dbReference type="InterPro" id="IPR020095">
    <property type="entry name" value="PsdUridine_synth_TruA_C"/>
</dbReference>
<dbReference type="SUPFAM" id="SSF55120">
    <property type="entry name" value="Pseudouridine synthase"/>
    <property type="match status" value="1"/>
</dbReference>
<dbReference type="GO" id="GO:0031119">
    <property type="term" value="P:tRNA pseudouridine synthesis"/>
    <property type="evidence" value="ECO:0007669"/>
    <property type="project" value="UniProtKB-UniRule"/>
</dbReference>
<evidence type="ECO:0000256" key="4">
    <source>
        <dbReference type="HAMAP-Rule" id="MF_00171"/>
    </source>
</evidence>
<dbReference type="GO" id="GO:0003723">
    <property type="term" value="F:RNA binding"/>
    <property type="evidence" value="ECO:0007669"/>
    <property type="project" value="InterPro"/>
</dbReference>
<dbReference type="RefSeq" id="WP_317170283.1">
    <property type="nucleotide sequence ID" value="NZ_JACVEL010000003.1"/>
</dbReference>
<evidence type="ECO:0000256" key="6">
    <source>
        <dbReference type="PIRSR" id="PIRSR001430-2"/>
    </source>
</evidence>
<keyword evidence="2 4" id="KW-0819">tRNA processing</keyword>
<sequence length="243" mass="27901">MRRYFFEIAYDGGAFYGWQIQPKQVSVQETIEHALTQLNSRNPVVIVGCGRTDTGVHASSYIFHADLESVTSVEQLQYKLNKMLPATIAVHRIWEVDPELHARFSAVKRTYRYYIHTRKNPFKQAYSTYFPAELNVAKMNEAARSLIGIHDFTTFSKTNTDVKTHMCEVFNAHWEVTEDGYVFAYTANRFLRNMVRATVGTLLEVGLEKITPEDFKTIFESLDRNRCAGSAPAQGLYLSKVEY</sequence>
<dbReference type="Proteomes" id="UP000652681">
    <property type="component" value="Unassembled WGS sequence"/>
</dbReference>
<feature type="domain" description="Pseudouridine synthase I TruA alpha/beta" evidence="8">
    <location>
        <begin position="9"/>
        <end position="104"/>
    </location>
</feature>
<dbReference type="AlphaFoldDB" id="A0A8J6PIH2"/>
<dbReference type="PIRSF" id="PIRSF001430">
    <property type="entry name" value="tRNA_psdUrid_synth"/>
    <property type="match status" value="1"/>
</dbReference>
<gene>
    <name evidence="4 9" type="primary">truA</name>
    <name evidence="9" type="ORF">H9Y05_07030</name>
</gene>
<dbReference type="PANTHER" id="PTHR11142">
    <property type="entry name" value="PSEUDOURIDYLATE SYNTHASE"/>
    <property type="match status" value="1"/>
</dbReference>
<proteinExistence type="inferred from homology"/>
<reference evidence="9" key="1">
    <citation type="submission" date="2020-09" db="EMBL/GenBank/DDBJ databases">
        <title>Taishania pollutisoli gen. nov., sp. nov., Isolated from Tetrabromobisphenol A-Contaminated Soil.</title>
        <authorList>
            <person name="Chen Q."/>
        </authorList>
    </citation>
    <scope>NUCLEOTIDE SEQUENCE</scope>
    <source>
        <strain evidence="9">CZZ-1</strain>
    </source>
</reference>
<comment type="catalytic activity">
    <reaction evidence="4 7">
        <text>uridine(38/39/40) in tRNA = pseudouridine(38/39/40) in tRNA</text>
        <dbReference type="Rhea" id="RHEA:22376"/>
        <dbReference type="Rhea" id="RHEA-COMP:10085"/>
        <dbReference type="Rhea" id="RHEA-COMP:10087"/>
        <dbReference type="ChEBI" id="CHEBI:65314"/>
        <dbReference type="ChEBI" id="CHEBI:65315"/>
        <dbReference type="EC" id="5.4.99.12"/>
    </reaction>
</comment>
<dbReference type="HAMAP" id="MF_00171">
    <property type="entry name" value="TruA"/>
    <property type="match status" value="1"/>
</dbReference>